<accession>X1N6E0</accession>
<organism evidence="2">
    <name type="scientific">marine sediment metagenome</name>
    <dbReference type="NCBI Taxonomy" id="412755"/>
    <lineage>
        <taxon>unclassified sequences</taxon>
        <taxon>metagenomes</taxon>
        <taxon>ecological metagenomes</taxon>
    </lineage>
</organism>
<dbReference type="AlphaFoldDB" id="X1N6E0"/>
<feature type="non-terminal residue" evidence="2">
    <location>
        <position position="247"/>
    </location>
</feature>
<evidence type="ECO:0000259" key="1">
    <source>
        <dbReference type="Pfam" id="PF13229"/>
    </source>
</evidence>
<dbReference type="SUPFAM" id="SSF51126">
    <property type="entry name" value="Pectin lyase-like"/>
    <property type="match status" value="1"/>
</dbReference>
<dbReference type="InterPro" id="IPR006626">
    <property type="entry name" value="PbH1"/>
</dbReference>
<feature type="domain" description="Right handed beta helix" evidence="1">
    <location>
        <begin position="176"/>
        <end position="245"/>
    </location>
</feature>
<proteinExistence type="predicted"/>
<dbReference type="InterPro" id="IPR012334">
    <property type="entry name" value="Pectin_lyas_fold"/>
</dbReference>
<dbReference type="InterPro" id="IPR039448">
    <property type="entry name" value="Beta_helix"/>
</dbReference>
<dbReference type="InterPro" id="IPR011050">
    <property type="entry name" value="Pectin_lyase_fold/virulence"/>
</dbReference>
<dbReference type="SMART" id="SM00710">
    <property type="entry name" value="PbH1"/>
    <property type="match status" value="2"/>
</dbReference>
<comment type="caution">
    <text evidence="2">The sequence shown here is derived from an EMBL/GenBank/DDBJ whole genome shotgun (WGS) entry which is preliminary data.</text>
</comment>
<evidence type="ECO:0000313" key="2">
    <source>
        <dbReference type="EMBL" id="GAI39567.1"/>
    </source>
</evidence>
<dbReference type="EMBL" id="BARV01032928">
    <property type="protein sequence ID" value="GAI39567.1"/>
    <property type="molecule type" value="Genomic_DNA"/>
</dbReference>
<name>X1N6E0_9ZZZZ</name>
<reference evidence="2" key="1">
    <citation type="journal article" date="2014" name="Front. Microbiol.">
        <title>High frequency of phylogenetically diverse reductive dehalogenase-homologous genes in deep subseafloor sedimentary metagenomes.</title>
        <authorList>
            <person name="Kawai M."/>
            <person name="Futagami T."/>
            <person name="Toyoda A."/>
            <person name="Takaki Y."/>
            <person name="Nishi S."/>
            <person name="Hori S."/>
            <person name="Arai W."/>
            <person name="Tsubouchi T."/>
            <person name="Morono Y."/>
            <person name="Uchiyama I."/>
            <person name="Ito T."/>
            <person name="Fujiyama A."/>
            <person name="Inagaki F."/>
            <person name="Takami H."/>
        </authorList>
    </citation>
    <scope>NUCLEOTIDE SEQUENCE</scope>
    <source>
        <strain evidence="2">Expedition CK06-06</strain>
    </source>
</reference>
<dbReference type="Pfam" id="PF13229">
    <property type="entry name" value="Beta_helix"/>
    <property type="match status" value="1"/>
</dbReference>
<dbReference type="Gene3D" id="2.160.20.10">
    <property type="entry name" value="Single-stranded right-handed beta-helix, Pectin lyase-like"/>
    <property type="match status" value="1"/>
</dbReference>
<protein>
    <recommendedName>
        <fullName evidence="1">Right handed beta helix domain-containing protein</fullName>
    </recommendedName>
</protein>
<gene>
    <name evidence="2" type="ORF">S06H3_51840</name>
</gene>
<sequence length="247" mass="26321">MSGTMDWNAMYAAETDAGEYLSPIDPDTHPEHPRWAAANGGGPACWDMDWSFGSEVVPLAFPGFDVEITEAEGVYTVTLTPAAGDNPPGPVVNEDTGESYGTIQPAIDAANPGDTILVYPGEYVIDEPEIDEAWIIIDIEGLTVEALNPAAALGNPFEPSEASIIVVHDNEVDDVINIAADGVTFDGFTVRGAYYGVNIYDWGDEDEVYSDCIITNNYITGSMYDGIWVEGVGHTISDNIITGSGEG</sequence>